<comment type="caution">
    <text evidence="2">The sequence shown here is derived from an EMBL/GenBank/DDBJ whole genome shotgun (WGS) entry which is preliminary data.</text>
</comment>
<dbReference type="EMBL" id="PSQE01000007">
    <property type="protein sequence ID" value="RHN46111.1"/>
    <property type="molecule type" value="Genomic_DNA"/>
</dbReference>
<name>A0A396H0W4_MEDTR</name>
<evidence type="ECO:0000313" key="3">
    <source>
        <dbReference type="Proteomes" id="UP000265566"/>
    </source>
</evidence>
<dbReference type="Proteomes" id="UP000265566">
    <property type="component" value="Chromosome 7"/>
</dbReference>
<feature type="domain" description="Myb/SANT-like" evidence="1">
    <location>
        <begin position="1"/>
        <end position="91"/>
    </location>
</feature>
<reference evidence="3" key="1">
    <citation type="journal article" date="2018" name="Nat. Plants">
        <title>Whole-genome landscape of Medicago truncatula symbiotic genes.</title>
        <authorList>
            <person name="Pecrix Y."/>
            <person name="Staton S.E."/>
            <person name="Sallet E."/>
            <person name="Lelandais-Briere C."/>
            <person name="Moreau S."/>
            <person name="Carrere S."/>
            <person name="Blein T."/>
            <person name="Jardinaud M.F."/>
            <person name="Latrasse D."/>
            <person name="Zouine M."/>
            <person name="Zahm M."/>
            <person name="Kreplak J."/>
            <person name="Mayjonade B."/>
            <person name="Satge C."/>
            <person name="Perez M."/>
            <person name="Cauet S."/>
            <person name="Marande W."/>
            <person name="Chantry-Darmon C."/>
            <person name="Lopez-Roques C."/>
            <person name="Bouchez O."/>
            <person name="Berard A."/>
            <person name="Debelle F."/>
            <person name="Munos S."/>
            <person name="Bendahmane A."/>
            <person name="Berges H."/>
            <person name="Niebel A."/>
            <person name="Buitink J."/>
            <person name="Frugier F."/>
            <person name="Benhamed M."/>
            <person name="Crespi M."/>
            <person name="Gouzy J."/>
            <person name="Gamas P."/>
        </authorList>
    </citation>
    <scope>NUCLEOTIDE SEQUENCE [LARGE SCALE GENOMIC DNA]</scope>
    <source>
        <strain evidence="3">cv. Jemalong A17</strain>
    </source>
</reference>
<proteinExistence type="predicted"/>
<evidence type="ECO:0000259" key="1">
    <source>
        <dbReference type="Pfam" id="PF12776"/>
    </source>
</evidence>
<protein>
    <submittedName>
        <fullName evidence="2">Putative Myb/SANT-like domain-containing protein</fullName>
    </submittedName>
</protein>
<dbReference type="Gramene" id="rna40551">
    <property type="protein sequence ID" value="RHN46111.1"/>
    <property type="gene ID" value="gene40551"/>
</dbReference>
<accession>A0A396H0W4</accession>
<organism evidence="2 3">
    <name type="scientific">Medicago truncatula</name>
    <name type="common">Barrel medic</name>
    <name type="synonym">Medicago tribuloides</name>
    <dbReference type="NCBI Taxonomy" id="3880"/>
    <lineage>
        <taxon>Eukaryota</taxon>
        <taxon>Viridiplantae</taxon>
        <taxon>Streptophyta</taxon>
        <taxon>Embryophyta</taxon>
        <taxon>Tracheophyta</taxon>
        <taxon>Spermatophyta</taxon>
        <taxon>Magnoliopsida</taxon>
        <taxon>eudicotyledons</taxon>
        <taxon>Gunneridae</taxon>
        <taxon>Pentapetalae</taxon>
        <taxon>rosids</taxon>
        <taxon>fabids</taxon>
        <taxon>Fabales</taxon>
        <taxon>Fabaceae</taxon>
        <taxon>Papilionoideae</taxon>
        <taxon>50 kb inversion clade</taxon>
        <taxon>NPAAA clade</taxon>
        <taxon>Hologalegina</taxon>
        <taxon>IRL clade</taxon>
        <taxon>Trifolieae</taxon>
        <taxon>Medicago</taxon>
    </lineage>
</organism>
<dbReference type="InterPro" id="IPR024752">
    <property type="entry name" value="Myb/SANT-like_dom"/>
</dbReference>
<dbReference type="AlphaFoldDB" id="A0A396H0W4"/>
<dbReference type="Pfam" id="PF12776">
    <property type="entry name" value="Myb_DNA-bind_3"/>
    <property type="match status" value="1"/>
</dbReference>
<dbReference type="PANTHER" id="PTHR46929:SF3">
    <property type="entry name" value="MYB_SANT-LIKE DOMAIN-CONTAINING PROTEIN"/>
    <property type="match status" value="1"/>
</dbReference>
<evidence type="ECO:0000313" key="2">
    <source>
        <dbReference type="EMBL" id="RHN46111.1"/>
    </source>
</evidence>
<gene>
    <name evidence="2" type="ORF">MtrunA17_Chr7g0238661</name>
</gene>
<dbReference type="PANTHER" id="PTHR46929">
    <property type="entry name" value="EXPRESSED PROTEIN"/>
    <property type="match status" value="1"/>
</dbReference>
<sequence length="111" mass="12684">MERVLAEALRDQRSLGRQSDGAWKAVAYNAATDALSARFNVQLIGDNVINHIKLWQGWYEIVSDILSQSGFDRDAPKCMINVEDENAWNEYVKVFHTSNSLSYFSFCICYP</sequence>